<dbReference type="InterPro" id="IPR015943">
    <property type="entry name" value="WD40/YVTN_repeat-like_dom_sf"/>
</dbReference>
<dbReference type="InterPro" id="IPR017441">
    <property type="entry name" value="Protein_kinase_ATP_BS"/>
</dbReference>
<dbReference type="Pfam" id="PF00069">
    <property type="entry name" value="Pkinase"/>
    <property type="match status" value="1"/>
</dbReference>
<dbReference type="SMART" id="SM00220">
    <property type="entry name" value="S_TKc"/>
    <property type="match status" value="1"/>
</dbReference>
<keyword evidence="7" id="KW-1133">Transmembrane helix</keyword>
<dbReference type="PANTHER" id="PTHR43289:SF34">
    <property type="entry name" value="SERINE_THREONINE-PROTEIN KINASE YBDM-RELATED"/>
    <property type="match status" value="1"/>
</dbReference>
<keyword evidence="1" id="KW-0808">Transferase</keyword>
<feature type="binding site" evidence="5">
    <location>
        <position position="44"/>
    </location>
    <ligand>
        <name>ATP</name>
        <dbReference type="ChEBI" id="CHEBI:30616"/>
    </ligand>
</feature>
<dbReference type="PANTHER" id="PTHR43289">
    <property type="entry name" value="MITOGEN-ACTIVATED PROTEIN KINASE KINASE KINASE 20-RELATED"/>
    <property type="match status" value="1"/>
</dbReference>
<keyword evidence="10" id="KW-1185">Reference proteome</keyword>
<dbReference type="InterPro" id="IPR008271">
    <property type="entry name" value="Ser/Thr_kinase_AS"/>
</dbReference>
<dbReference type="PROSITE" id="PS00107">
    <property type="entry name" value="PROTEIN_KINASE_ATP"/>
    <property type="match status" value="1"/>
</dbReference>
<dbReference type="PROSITE" id="PS00108">
    <property type="entry name" value="PROTEIN_KINASE_ST"/>
    <property type="match status" value="1"/>
</dbReference>
<feature type="domain" description="Protein kinase" evidence="8">
    <location>
        <begin position="16"/>
        <end position="271"/>
    </location>
</feature>
<evidence type="ECO:0000256" key="6">
    <source>
        <dbReference type="SAM" id="MobiDB-lite"/>
    </source>
</evidence>
<evidence type="ECO:0000256" key="3">
    <source>
        <dbReference type="ARBA" id="ARBA00022777"/>
    </source>
</evidence>
<organism evidence="9 10">
    <name type="scientific">Streptomyces gossypii</name>
    <dbReference type="NCBI Taxonomy" id="2883101"/>
    <lineage>
        <taxon>Bacteria</taxon>
        <taxon>Bacillati</taxon>
        <taxon>Actinomycetota</taxon>
        <taxon>Actinomycetes</taxon>
        <taxon>Kitasatosporales</taxon>
        <taxon>Streptomycetaceae</taxon>
        <taxon>Streptomyces</taxon>
    </lineage>
</organism>
<dbReference type="InterPro" id="IPR002372">
    <property type="entry name" value="PQQ_rpt_dom"/>
</dbReference>
<dbReference type="Proteomes" id="UP001156389">
    <property type="component" value="Unassembled WGS sequence"/>
</dbReference>
<dbReference type="InterPro" id="IPR000719">
    <property type="entry name" value="Prot_kinase_dom"/>
</dbReference>
<evidence type="ECO:0000256" key="7">
    <source>
        <dbReference type="SAM" id="Phobius"/>
    </source>
</evidence>
<evidence type="ECO:0000313" key="9">
    <source>
        <dbReference type="EMBL" id="MCT2594691.1"/>
    </source>
</evidence>
<reference evidence="9 10" key="1">
    <citation type="submission" date="2021-10" db="EMBL/GenBank/DDBJ databases">
        <title>Streptomyces gossypii sp. nov., isolated from soil collected from cotton field.</title>
        <authorList>
            <person name="Ge X."/>
            <person name="Chen X."/>
            <person name="Liu W."/>
        </authorList>
    </citation>
    <scope>NUCLEOTIDE SEQUENCE [LARGE SCALE GENOMIC DNA]</scope>
    <source>
        <strain evidence="9 10">N2-109</strain>
    </source>
</reference>
<proteinExistence type="predicted"/>
<dbReference type="Gene3D" id="3.30.200.20">
    <property type="entry name" value="Phosphorylase Kinase, domain 1"/>
    <property type="match status" value="1"/>
</dbReference>
<dbReference type="PROSITE" id="PS50011">
    <property type="entry name" value="PROTEIN_KINASE_DOM"/>
    <property type="match status" value="1"/>
</dbReference>
<dbReference type="CDD" id="cd14014">
    <property type="entry name" value="STKc_PknB_like"/>
    <property type="match status" value="1"/>
</dbReference>
<evidence type="ECO:0000256" key="1">
    <source>
        <dbReference type="ARBA" id="ARBA00022679"/>
    </source>
</evidence>
<dbReference type="Gene3D" id="1.10.510.10">
    <property type="entry name" value="Transferase(Phosphotransferase) domain 1"/>
    <property type="match status" value="1"/>
</dbReference>
<keyword evidence="3 9" id="KW-0418">Kinase</keyword>
<gene>
    <name evidence="9" type="ORF">LHJ74_33075</name>
</gene>
<dbReference type="Pfam" id="PF13360">
    <property type="entry name" value="PQQ_2"/>
    <property type="match status" value="1"/>
</dbReference>
<evidence type="ECO:0000313" key="10">
    <source>
        <dbReference type="Proteomes" id="UP001156389"/>
    </source>
</evidence>
<evidence type="ECO:0000259" key="8">
    <source>
        <dbReference type="PROSITE" id="PS50011"/>
    </source>
</evidence>
<dbReference type="GO" id="GO:0016301">
    <property type="term" value="F:kinase activity"/>
    <property type="evidence" value="ECO:0007669"/>
    <property type="project" value="UniProtKB-KW"/>
</dbReference>
<dbReference type="InterPro" id="IPR011047">
    <property type="entry name" value="Quinoprotein_ADH-like_sf"/>
</dbReference>
<dbReference type="Gene3D" id="2.130.10.10">
    <property type="entry name" value="YVTN repeat-like/Quinoprotein amine dehydrogenase"/>
    <property type="match status" value="1"/>
</dbReference>
<keyword evidence="7" id="KW-0472">Membrane</keyword>
<name>A0ABT2K3L8_9ACTN</name>
<protein>
    <submittedName>
        <fullName evidence="9">Serine/threonine-protein kinase</fullName>
    </submittedName>
</protein>
<dbReference type="EMBL" id="JAJAGO010000025">
    <property type="protein sequence ID" value="MCT2594691.1"/>
    <property type="molecule type" value="Genomic_DNA"/>
</dbReference>
<sequence>MESSLGHDDPSSLGEYRLIARLGSGGMGTVYLGRSPGGRTVALKTMHADFAADPEFRTRFRLEVDAARVIGGEYGAAVVDADPLAEVPWLATEYVLGPPLDEAVAVCGGLPEEAARVLGARLCEALSQLHNSGVVHRDLKPSNILIAATGPKLIDFGIARAAGDDRLTRTGTAAGTPAFMSPEQATGGEHGPAGDVFALAGVLVFALTGHGPFGTGQTADLLYRVRYGEADLTAVPPEMQPLLASCLSKVPDQRPGTTQLGSSLSETHGEFADFLPDAVHAEVLRRSEAVWEIEPSRLPLWEDDFTTVAPHSRERSVRRRRALVAGAGTLFAAGGVAAGWAWLGTDESGRPARSSSGSQPVGAAPKPHWKTAVSGAAEFQVFLAEDYLMMSSEAGLTSVAVKSGKQGVINREALDYSLPVADGKRIYGIDSSNAAVALIDAKTVQFRNQVTPGEDLDVKNPRLLTTHGGLIFYTGTAGKPNGEEVSLRLAIRTDTGEEQWRQEISTPESTAQVVAWKAGVLVLALENVETMWGVSTRTGKKIWSNSFPPNGEGEERVVAFSHGRGASHYYLGFQEIIAVGIIDGKVSWRFGKERSNPTRKERSMFYGVPIFHDGVVYAVEMGYGIVALDAESGTLLWELETDWAADASYLSIPAAGTGYVYFSVDKGRWFAAIDCEKRREAWVFSGSDEAGYTDLLAAPSAKKLIAVNGNTVLAFPLE</sequence>
<dbReference type="SUPFAM" id="SSF56112">
    <property type="entry name" value="Protein kinase-like (PK-like)"/>
    <property type="match status" value="1"/>
</dbReference>
<dbReference type="SUPFAM" id="SSF50998">
    <property type="entry name" value="Quinoprotein alcohol dehydrogenase-like"/>
    <property type="match status" value="2"/>
</dbReference>
<evidence type="ECO:0000256" key="5">
    <source>
        <dbReference type="PROSITE-ProRule" id="PRU10141"/>
    </source>
</evidence>
<evidence type="ECO:0000256" key="2">
    <source>
        <dbReference type="ARBA" id="ARBA00022741"/>
    </source>
</evidence>
<dbReference type="RefSeq" id="WP_260222043.1">
    <property type="nucleotide sequence ID" value="NZ_JAJAGO010000025.1"/>
</dbReference>
<keyword evidence="4 5" id="KW-0067">ATP-binding</keyword>
<dbReference type="InterPro" id="IPR011009">
    <property type="entry name" value="Kinase-like_dom_sf"/>
</dbReference>
<keyword evidence="7" id="KW-0812">Transmembrane</keyword>
<comment type="caution">
    <text evidence="9">The sequence shown here is derived from an EMBL/GenBank/DDBJ whole genome shotgun (WGS) entry which is preliminary data.</text>
</comment>
<evidence type="ECO:0000256" key="4">
    <source>
        <dbReference type="ARBA" id="ARBA00022840"/>
    </source>
</evidence>
<accession>A0ABT2K3L8</accession>
<feature type="transmembrane region" description="Helical" evidence="7">
    <location>
        <begin position="322"/>
        <end position="343"/>
    </location>
</feature>
<keyword evidence="2 5" id="KW-0547">Nucleotide-binding</keyword>
<feature type="region of interest" description="Disordered" evidence="6">
    <location>
        <begin position="347"/>
        <end position="367"/>
    </location>
</feature>